<protein>
    <submittedName>
        <fullName evidence="1">Uncharacterized protein</fullName>
    </submittedName>
</protein>
<gene>
    <name evidence="1" type="ORF">K3G42_012698</name>
</gene>
<evidence type="ECO:0000313" key="2">
    <source>
        <dbReference type="Proteomes" id="UP000827872"/>
    </source>
</evidence>
<reference evidence="1" key="1">
    <citation type="submission" date="2021-08" db="EMBL/GenBank/DDBJ databases">
        <title>The first chromosome-level gecko genome reveals the dynamic sex chromosomes of Neotropical dwarf geckos (Sphaerodactylidae: Sphaerodactylus).</title>
        <authorList>
            <person name="Pinto B.J."/>
            <person name="Keating S.E."/>
            <person name="Gamble T."/>
        </authorList>
    </citation>
    <scope>NUCLEOTIDE SEQUENCE</scope>
    <source>
        <strain evidence="1">TG3544</strain>
    </source>
</reference>
<dbReference type="Proteomes" id="UP000827872">
    <property type="component" value="Linkage Group LG04"/>
</dbReference>
<sequence>MGQSVKAIVGNGRRSSNKTAALPGQGLLLQARITQRASLARRRSEEAAQEEENGINNPAAAAAAAAGTLEQPGPGFPPRPPPEKRPVFPAPGGCDSGCSRSPPRLPHGAAAGSGGASRGGLALAAAAAAVAAAMNSGGLPCSSPVVAAAAGVAAAAAPVKLKFCRYYAKDKTCFYGEECQFLHEEPSAASAACPGPPPPPPPGALGGLPLGLPPGPAIPPVAASPGHGVGGGAGYPGHGAVAPVPKKPPELVAGGGGAGMDGPRLASESGRGWGRAPGPESAEPPAALFARRG</sequence>
<organism evidence="1 2">
    <name type="scientific">Sphaerodactylus townsendi</name>
    <dbReference type="NCBI Taxonomy" id="933632"/>
    <lineage>
        <taxon>Eukaryota</taxon>
        <taxon>Metazoa</taxon>
        <taxon>Chordata</taxon>
        <taxon>Craniata</taxon>
        <taxon>Vertebrata</taxon>
        <taxon>Euteleostomi</taxon>
        <taxon>Lepidosauria</taxon>
        <taxon>Squamata</taxon>
        <taxon>Bifurcata</taxon>
        <taxon>Gekkota</taxon>
        <taxon>Sphaerodactylidae</taxon>
        <taxon>Sphaerodactylus</taxon>
    </lineage>
</organism>
<accession>A0ACB8FGW8</accession>
<evidence type="ECO:0000313" key="1">
    <source>
        <dbReference type="EMBL" id="KAH8004497.1"/>
    </source>
</evidence>
<comment type="caution">
    <text evidence="1">The sequence shown here is derived from an EMBL/GenBank/DDBJ whole genome shotgun (WGS) entry which is preliminary data.</text>
</comment>
<proteinExistence type="predicted"/>
<keyword evidence="2" id="KW-1185">Reference proteome</keyword>
<dbReference type="EMBL" id="CM037617">
    <property type="protein sequence ID" value="KAH8004497.1"/>
    <property type="molecule type" value="Genomic_DNA"/>
</dbReference>
<name>A0ACB8FGW8_9SAUR</name>